<evidence type="ECO:0000313" key="1">
    <source>
        <dbReference type="EMBL" id="WAR10211.1"/>
    </source>
</evidence>
<evidence type="ECO:0000313" key="2">
    <source>
        <dbReference type="Proteomes" id="UP001164746"/>
    </source>
</evidence>
<gene>
    <name evidence="1" type="ORF">MAR_035287</name>
</gene>
<protein>
    <submittedName>
        <fullName evidence="1">Uncharacterized protein</fullName>
    </submittedName>
</protein>
<keyword evidence="2" id="KW-1185">Reference proteome</keyword>
<dbReference type="Proteomes" id="UP001164746">
    <property type="component" value="Chromosome 7"/>
</dbReference>
<sequence length="113" mass="12967">MSSERIDQYEHMSSTKSLIRRRLSFDMMAMYVEDIGDEDVFVMLIQKTSSYTCSWMNVCFLQLKQLQVDNKILVTENTDIYGDLKTNTPGSYKLSTCFIEAKPSSKKVVTVGL</sequence>
<organism evidence="1 2">
    <name type="scientific">Mya arenaria</name>
    <name type="common">Soft-shell clam</name>
    <dbReference type="NCBI Taxonomy" id="6604"/>
    <lineage>
        <taxon>Eukaryota</taxon>
        <taxon>Metazoa</taxon>
        <taxon>Spiralia</taxon>
        <taxon>Lophotrochozoa</taxon>
        <taxon>Mollusca</taxon>
        <taxon>Bivalvia</taxon>
        <taxon>Autobranchia</taxon>
        <taxon>Heteroconchia</taxon>
        <taxon>Euheterodonta</taxon>
        <taxon>Imparidentia</taxon>
        <taxon>Neoheterodontei</taxon>
        <taxon>Myida</taxon>
        <taxon>Myoidea</taxon>
        <taxon>Myidae</taxon>
        <taxon>Mya</taxon>
    </lineage>
</organism>
<accession>A0ABY7ESP7</accession>
<dbReference type="EMBL" id="CP111018">
    <property type="protein sequence ID" value="WAR10211.1"/>
    <property type="molecule type" value="Genomic_DNA"/>
</dbReference>
<name>A0ABY7ESP7_MYAAR</name>
<proteinExistence type="predicted"/>
<reference evidence="1" key="1">
    <citation type="submission" date="2022-11" db="EMBL/GenBank/DDBJ databases">
        <title>Centuries of genome instability and evolution in soft-shell clam transmissible cancer (bioRxiv).</title>
        <authorList>
            <person name="Hart S.F.M."/>
            <person name="Yonemitsu M.A."/>
            <person name="Giersch R.M."/>
            <person name="Beal B.F."/>
            <person name="Arriagada G."/>
            <person name="Davis B.W."/>
            <person name="Ostrander E.A."/>
            <person name="Goff S.P."/>
            <person name="Metzger M.J."/>
        </authorList>
    </citation>
    <scope>NUCLEOTIDE SEQUENCE</scope>
    <source>
        <strain evidence="1">MELC-2E11</strain>
        <tissue evidence="1">Siphon/mantle</tissue>
    </source>
</reference>